<protein>
    <submittedName>
        <fullName evidence="8">ABC transporter ATP-binding protein</fullName>
    </submittedName>
</protein>
<dbReference type="SMART" id="SM00382">
    <property type="entry name" value="AAA"/>
    <property type="match status" value="1"/>
</dbReference>
<dbReference type="RefSeq" id="WP_311372186.1">
    <property type="nucleotide sequence ID" value="NZ_JAMZMH010000003.1"/>
</dbReference>
<sequence>SMVLFNEDLLLLRASHLVRSFGKKDKTFVAVEDVSLDVGAGQVHGLLGPNGAGKTTTVRMCATLLAPTSGEVWVDGIDAVRHPERARSRLGLVLGGELGFYPRATARDNLLFFADIQGLDARRRHSAVMDALERVGLVEAASRKAGELSRGMRQRLHLARALLGSPALLLLDEPTTGLDPDVALQVRDLVRELAQRGTGMLLTSHSMPEVEELADIISVIGAGRIVVRGGVGDVSALAGVSATTTFTLPARHGGAVEALRSGLGSPATVKQRASSARWAVTIYWASEAAGTTDADERVRQVLAEAGVGAPSDLLTRPVSLEEAYLALADRLAR</sequence>
<evidence type="ECO:0000259" key="7">
    <source>
        <dbReference type="PROSITE" id="PS50893"/>
    </source>
</evidence>
<evidence type="ECO:0000256" key="5">
    <source>
        <dbReference type="ARBA" id="ARBA00022840"/>
    </source>
</evidence>
<dbReference type="GO" id="GO:0016887">
    <property type="term" value="F:ATP hydrolysis activity"/>
    <property type="evidence" value="ECO:0007669"/>
    <property type="project" value="InterPro"/>
</dbReference>
<dbReference type="GO" id="GO:0046677">
    <property type="term" value="P:response to antibiotic"/>
    <property type="evidence" value="ECO:0007669"/>
    <property type="project" value="UniProtKB-KW"/>
</dbReference>
<dbReference type="InterPro" id="IPR050763">
    <property type="entry name" value="ABC_transporter_ATP-binding"/>
</dbReference>
<dbReference type="Pfam" id="PF00005">
    <property type="entry name" value="ABC_tran"/>
    <property type="match status" value="1"/>
</dbReference>
<evidence type="ECO:0000256" key="3">
    <source>
        <dbReference type="ARBA" id="ARBA00022448"/>
    </source>
</evidence>
<evidence type="ECO:0000256" key="4">
    <source>
        <dbReference type="ARBA" id="ARBA00022741"/>
    </source>
</evidence>
<dbReference type="GO" id="GO:0005524">
    <property type="term" value="F:ATP binding"/>
    <property type="evidence" value="ECO:0007669"/>
    <property type="project" value="UniProtKB-KW"/>
</dbReference>
<comment type="caution">
    <text evidence="8">The sequence shown here is derived from an EMBL/GenBank/DDBJ whole genome shotgun (WGS) entry which is preliminary data.</text>
</comment>
<evidence type="ECO:0000256" key="1">
    <source>
        <dbReference type="ARBA" id="ARBA00004202"/>
    </source>
</evidence>
<evidence type="ECO:0000313" key="8">
    <source>
        <dbReference type="EMBL" id="MDT0248003.1"/>
    </source>
</evidence>
<dbReference type="InterPro" id="IPR003439">
    <property type="entry name" value="ABC_transporter-like_ATP-bd"/>
</dbReference>
<comment type="subcellular location">
    <subcellularLocation>
        <location evidence="1">Cell membrane</location>
        <topology evidence="1">Peripheral membrane protein</topology>
    </subcellularLocation>
</comment>
<evidence type="ECO:0000313" key="9">
    <source>
        <dbReference type="Proteomes" id="UP001180729"/>
    </source>
</evidence>
<keyword evidence="3" id="KW-0813">Transport</keyword>
<dbReference type="InterPro" id="IPR027417">
    <property type="entry name" value="P-loop_NTPase"/>
</dbReference>
<accession>A0AAE4K2I4</accession>
<dbReference type="InterPro" id="IPR003593">
    <property type="entry name" value="AAA+_ATPase"/>
</dbReference>
<evidence type="ECO:0000256" key="6">
    <source>
        <dbReference type="ARBA" id="ARBA00023251"/>
    </source>
</evidence>
<dbReference type="PANTHER" id="PTHR42711:SF5">
    <property type="entry name" value="ABC TRANSPORTER ATP-BINDING PROTEIN NATA"/>
    <property type="match status" value="1"/>
</dbReference>
<keyword evidence="4" id="KW-0547">Nucleotide-binding</keyword>
<keyword evidence="5 8" id="KW-0067">ATP-binding</keyword>
<dbReference type="PANTHER" id="PTHR42711">
    <property type="entry name" value="ABC TRANSPORTER ATP-BINDING PROTEIN"/>
    <property type="match status" value="1"/>
</dbReference>
<name>A0AAE4K2I4_9ACTO</name>
<keyword evidence="6" id="KW-0046">Antibiotic resistance</keyword>
<dbReference type="AlphaFoldDB" id="A0AAE4K2I4"/>
<feature type="domain" description="ABC transporter" evidence="7">
    <location>
        <begin position="12"/>
        <end position="247"/>
    </location>
</feature>
<comment type="similarity">
    <text evidence="2">Belongs to the ABC transporter superfamily.</text>
</comment>
<dbReference type="SUPFAM" id="SSF52540">
    <property type="entry name" value="P-loop containing nucleoside triphosphate hydrolases"/>
    <property type="match status" value="1"/>
</dbReference>
<dbReference type="Gene3D" id="3.40.50.300">
    <property type="entry name" value="P-loop containing nucleotide triphosphate hydrolases"/>
    <property type="match status" value="1"/>
</dbReference>
<proteinExistence type="inferred from homology"/>
<reference evidence="8" key="1">
    <citation type="submission" date="2022-06" db="EMBL/GenBank/DDBJ databases">
        <title>Draft Genome Sequences of Three Actinomyces oris Strains, Isolated from Healthy Human Feces.</title>
        <authorList>
            <person name="Ye Y."/>
            <person name="Liu C."/>
            <person name="Zhao J."/>
            <person name="Xu J."/>
            <person name="Huang H."/>
            <person name="Wang B."/>
            <person name="Wei J."/>
            <person name="Jing X."/>
        </authorList>
    </citation>
    <scope>NUCLEOTIDE SEQUENCE</scope>
    <source>
        <strain evidence="8">CNGBCC1803368</strain>
    </source>
</reference>
<dbReference type="PROSITE" id="PS50893">
    <property type="entry name" value="ABC_TRANSPORTER_2"/>
    <property type="match status" value="1"/>
</dbReference>
<feature type="non-terminal residue" evidence="8">
    <location>
        <position position="1"/>
    </location>
</feature>
<organism evidence="8 9">
    <name type="scientific">Actinomyces oris</name>
    <dbReference type="NCBI Taxonomy" id="544580"/>
    <lineage>
        <taxon>Bacteria</taxon>
        <taxon>Bacillati</taxon>
        <taxon>Actinomycetota</taxon>
        <taxon>Actinomycetes</taxon>
        <taxon>Actinomycetales</taxon>
        <taxon>Actinomycetaceae</taxon>
        <taxon>Actinomyces</taxon>
    </lineage>
</organism>
<evidence type="ECO:0000256" key="2">
    <source>
        <dbReference type="ARBA" id="ARBA00005417"/>
    </source>
</evidence>
<dbReference type="Proteomes" id="UP001180729">
    <property type="component" value="Unassembled WGS sequence"/>
</dbReference>
<dbReference type="GO" id="GO:0005886">
    <property type="term" value="C:plasma membrane"/>
    <property type="evidence" value="ECO:0007669"/>
    <property type="project" value="UniProtKB-SubCell"/>
</dbReference>
<dbReference type="EMBL" id="JAMZMH010000003">
    <property type="protein sequence ID" value="MDT0248003.1"/>
    <property type="molecule type" value="Genomic_DNA"/>
</dbReference>
<gene>
    <name evidence="8" type="ORF">RMW62_02760</name>
</gene>